<dbReference type="InterPro" id="IPR045851">
    <property type="entry name" value="AMP-bd_C_sf"/>
</dbReference>
<dbReference type="InterPro" id="IPR054545">
    <property type="entry name" value="ApeI-like"/>
</dbReference>
<proteinExistence type="predicted"/>
<dbReference type="OrthoDB" id="9787658at2"/>
<accession>C8PSL7</accession>
<comment type="caution">
    <text evidence="3">The sequence shown here is derived from an EMBL/GenBank/DDBJ whole genome shotgun (WGS) entry which is preliminary data.</text>
</comment>
<dbReference type="Gene3D" id="3.40.50.12780">
    <property type="entry name" value="N-terminal domain of ligase-like"/>
    <property type="match status" value="1"/>
</dbReference>
<dbReference type="STRING" id="596324.TREVI0001_1103"/>
<dbReference type="InterPro" id="IPR000873">
    <property type="entry name" value="AMP-dep_synth/lig_dom"/>
</dbReference>
<protein>
    <submittedName>
        <fullName evidence="3">Uncharacterized protein</fullName>
    </submittedName>
</protein>
<gene>
    <name evidence="3" type="ORF">TREVI0001_1103</name>
</gene>
<organism evidence="3 4">
    <name type="scientific">Treponema vincentii ATCC 35580</name>
    <dbReference type="NCBI Taxonomy" id="596324"/>
    <lineage>
        <taxon>Bacteria</taxon>
        <taxon>Pseudomonadati</taxon>
        <taxon>Spirochaetota</taxon>
        <taxon>Spirochaetia</taxon>
        <taxon>Spirochaetales</taxon>
        <taxon>Treponemataceae</taxon>
        <taxon>Treponema</taxon>
    </lineage>
</organism>
<dbReference type="Gene3D" id="3.10.129.10">
    <property type="entry name" value="Hotdog Thioesterase"/>
    <property type="match status" value="1"/>
</dbReference>
<dbReference type="eggNOG" id="COG0318">
    <property type="taxonomic scope" value="Bacteria"/>
</dbReference>
<reference evidence="3 4" key="1">
    <citation type="submission" date="2009-07" db="EMBL/GenBank/DDBJ databases">
        <authorList>
            <person name="Madupu R."/>
            <person name="Sebastian Y."/>
            <person name="Durkin A.S."/>
            <person name="Torralba M."/>
            <person name="Methe B."/>
            <person name="Sutton G.G."/>
            <person name="Strausberg R.L."/>
            <person name="Nelson K.E."/>
        </authorList>
    </citation>
    <scope>NUCLEOTIDE SEQUENCE [LARGE SCALE GENOMIC DNA]</scope>
    <source>
        <strain evidence="3 4">ATCC 35580</strain>
    </source>
</reference>
<evidence type="ECO:0000313" key="3">
    <source>
        <dbReference type="EMBL" id="EEV19597.1"/>
    </source>
</evidence>
<evidence type="ECO:0000313" key="4">
    <source>
        <dbReference type="Proteomes" id="UP000004509"/>
    </source>
</evidence>
<dbReference type="SUPFAM" id="SSF56801">
    <property type="entry name" value="Acetyl-CoA synthetase-like"/>
    <property type="match status" value="1"/>
</dbReference>
<feature type="domain" description="AMP-dependent synthetase/ligase" evidence="1">
    <location>
        <begin position="144"/>
        <end position="292"/>
    </location>
</feature>
<dbReference type="Pfam" id="PF00501">
    <property type="entry name" value="AMP-binding"/>
    <property type="match status" value="1"/>
</dbReference>
<dbReference type="Proteomes" id="UP000004509">
    <property type="component" value="Unassembled WGS sequence"/>
</dbReference>
<dbReference type="RefSeq" id="WP_006189593.1">
    <property type="nucleotide sequence ID" value="NZ_ACYH01000052.1"/>
</dbReference>
<dbReference type="AlphaFoldDB" id="C8PSL7"/>
<feature type="domain" description="ApeI dehydratase-like" evidence="2">
    <location>
        <begin position="475"/>
        <end position="569"/>
    </location>
</feature>
<dbReference type="Pfam" id="PF22818">
    <property type="entry name" value="ApeI-like"/>
    <property type="match status" value="1"/>
</dbReference>
<dbReference type="EMBL" id="ACYH01000052">
    <property type="protein sequence ID" value="EEV19597.1"/>
    <property type="molecule type" value="Genomic_DNA"/>
</dbReference>
<sequence length="578" mass="65243">MLRLLSKTDFYSLRDSEKPFLVDNSDINNKTVGDFVHDIAAVYPHFFARKESSFLVFSENIYEFMVIFFTALLAKKKVCLLNTGKYAYIKDIFTDNTLFVSDTAESQLNISQLLCGNSDTARTDSSDCSILQGLTISLSADIHFYTSGSTGKPKIIEKRFSHLEKEVEELFSCFSEEITDSLFLTSVFHYHVYGFLFYVLLPFAIQCPIFSNRINYLETCAGFSSWKKITLISSPAFLKRIVKIPLPDSVQWTVFSSAGALDAAGSANCADIFGTEAIEIYGSTETGGIAWRKQRSNPLWRPFPCVNLSAAPDNTFTARSPYFDGTVAGGDLIACTDDGLFTLLGRVDSTVKIEGRRIDLKDIDAKLLALPDCADCHTIYHKTNRREQTVSFIVLKKDSPLYVLYKENEQAAKKQIQDYLYKYFDKTLAPKKIYLLDAIPKNAMGKINHAQLESLLNRTAPYEYTAQPINFIDNHYSVKIDICFPETSFFFCGHFDGFHIVPAVAQVKTAFDISKKLFSHALYIKTAKKLKYTNMIYPDIPLVLSLDFFPNEKRLSFSFSDADKNYSSGILHLESEGV</sequence>
<evidence type="ECO:0000259" key="2">
    <source>
        <dbReference type="Pfam" id="PF22818"/>
    </source>
</evidence>
<name>C8PSL7_9SPIR</name>
<dbReference type="PANTHER" id="PTHR45398">
    <property type="match status" value="1"/>
</dbReference>
<dbReference type="InterPro" id="IPR042099">
    <property type="entry name" value="ANL_N_sf"/>
</dbReference>
<evidence type="ECO:0000259" key="1">
    <source>
        <dbReference type="Pfam" id="PF00501"/>
    </source>
</evidence>
<dbReference type="PANTHER" id="PTHR45398:SF1">
    <property type="entry name" value="ENZYME, PUTATIVE (JCVI)-RELATED"/>
    <property type="match status" value="1"/>
</dbReference>
<dbReference type="Gene3D" id="3.30.300.30">
    <property type="match status" value="1"/>
</dbReference>